<dbReference type="InterPro" id="IPR014710">
    <property type="entry name" value="RmlC-like_jellyroll"/>
</dbReference>
<keyword evidence="3" id="KW-1185">Reference proteome</keyword>
<dbReference type="HOGENOM" id="CLU_075053_16_3_5"/>
<sequence>MATLSLKLLEQIPFFWGFTAEQLTMLLNKEDDLFATFSPDQSLCREGENDGTLFVVLRGSAKVVSDAAPNTILAELEDGAVLGEMALLAQRPRNAHVIATSELTAFRINEATIRSLDTALQLKIVHELAHVLIKRHDETRDALIKQKQINATLVHALREAKLGD</sequence>
<dbReference type="eggNOG" id="COG0664">
    <property type="taxonomic scope" value="Bacteria"/>
</dbReference>
<dbReference type="EMBL" id="CP000471">
    <property type="protein sequence ID" value="ABK43470.1"/>
    <property type="molecule type" value="Genomic_DNA"/>
</dbReference>
<gene>
    <name evidence="2" type="ordered locus">Mmc1_0952</name>
</gene>
<protein>
    <submittedName>
        <fullName evidence="2">Cyclic nucleotide-binding protein</fullName>
    </submittedName>
</protein>
<dbReference type="OrthoDB" id="9809206at2"/>
<dbReference type="STRING" id="156889.Mmc1_0952"/>
<evidence type="ECO:0000259" key="1">
    <source>
        <dbReference type="PROSITE" id="PS50042"/>
    </source>
</evidence>
<dbReference type="Proteomes" id="UP000002586">
    <property type="component" value="Chromosome"/>
</dbReference>
<accession>A0L677</accession>
<dbReference type="Gene3D" id="2.60.120.10">
    <property type="entry name" value="Jelly Rolls"/>
    <property type="match status" value="1"/>
</dbReference>
<dbReference type="CDD" id="cd00038">
    <property type="entry name" value="CAP_ED"/>
    <property type="match status" value="1"/>
</dbReference>
<dbReference type="PROSITE" id="PS50042">
    <property type="entry name" value="CNMP_BINDING_3"/>
    <property type="match status" value="1"/>
</dbReference>
<dbReference type="SMART" id="SM00100">
    <property type="entry name" value="cNMP"/>
    <property type="match status" value="1"/>
</dbReference>
<proteinExistence type="predicted"/>
<dbReference type="AlphaFoldDB" id="A0L677"/>
<reference evidence="2 3" key="2">
    <citation type="journal article" date="2012" name="Int. J. Syst. Evol. Microbiol.">
        <title>Magnetococcus marinus gen. nov., sp. nov., a marine, magnetotactic bacterium that represents a novel lineage (Magnetococcaceae fam. nov.; Magnetococcales ord. nov.) at the base of the Alphaproteobacteria.</title>
        <authorList>
            <person name="Bazylinski D.A."/>
            <person name="Williams T.J."/>
            <person name="Lefevre C.T."/>
            <person name="Berg R.J."/>
            <person name="Zhang C.L."/>
            <person name="Bowser S.S."/>
            <person name="Dean A.J."/>
            <person name="Beveridge T.J."/>
        </authorList>
    </citation>
    <scope>NUCLEOTIDE SEQUENCE [LARGE SCALE GENOMIC DNA]</scope>
    <source>
        <strain evidence="3">ATCC BAA-1437 / JCM 17883 / MC-1</strain>
    </source>
</reference>
<organism evidence="2 3">
    <name type="scientific">Magnetococcus marinus (strain ATCC BAA-1437 / JCM 17883 / MC-1)</name>
    <dbReference type="NCBI Taxonomy" id="156889"/>
    <lineage>
        <taxon>Bacteria</taxon>
        <taxon>Pseudomonadati</taxon>
        <taxon>Pseudomonadota</taxon>
        <taxon>Magnetococcia</taxon>
        <taxon>Magnetococcales</taxon>
        <taxon>Magnetococcaceae</taxon>
        <taxon>Magnetococcus</taxon>
    </lineage>
</organism>
<dbReference type="InterPro" id="IPR000595">
    <property type="entry name" value="cNMP-bd_dom"/>
</dbReference>
<dbReference type="Pfam" id="PF00027">
    <property type="entry name" value="cNMP_binding"/>
    <property type="match status" value="1"/>
</dbReference>
<name>A0L677_MAGMM</name>
<dbReference type="InterPro" id="IPR018490">
    <property type="entry name" value="cNMP-bd_dom_sf"/>
</dbReference>
<dbReference type="SUPFAM" id="SSF51206">
    <property type="entry name" value="cAMP-binding domain-like"/>
    <property type="match status" value="1"/>
</dbReference>
<dbReference type="KEGG" id="mgm:Mmc1_0952"/>
<evidence type="ECO:0000313" key="3">
    <source>
        <dbReference type="Proteomes" id="UP000002586"/>
    </source>
</evidence>
<dbReference type="RefSeq" id="WP_011712627.1">
    <property type="nucleotide sequence ID" value="NC_008576.1"/>
</dbReference>
<feature type="domain" description="Cyclic nucleotide-binding" evidence="1">
    <location>
        <begin position="14"/>
        <end position="116"/>
    </location>
</feature>
<evidence type="ECO:0000313" key="2">
    <source>
        <dbReference type="EMBL" id="ABK43470.1"/>
    </source>
</evidence>
<reference evidence="3" key="1">
    <citation type="journal article" date="2009" name="Appl. Environ. Microbiol.">
        <title>Complete genome sequence of the chemolithoautotrophic marine magnetotactic coccus strain MC-1.</title>
        <authorList>
            <person name="Schubbe S."/>
            <person name="Williams T.J."/>
            <person name="Xie G."/>
            <person name="Kiss H.E."/>
            <person name="Brettin T.S."/>
            <person name="Martinez D."/>
            <person name="Ross C.A."/>
            <person name="Schuler D."/>
            <person name="Cox B.L."/>
            <person name="Nealson K.H."/>
            <person name="Bazylinski D.A."/>
        </authorList>
    </citation>
    <scope>NUCLEOTIDE SEQUENCE [LARGE SCALE GENOMIC DNA]</scope>
    <source>
        <strain evidence="3">ATCC BAA-1437 / JCM 17883 / MC-1</strain>
    </source>
</reference>